<evidence type="ECO:0000256" key="6">
    <source>
        <dbReference type="ARBA" id="ARBA00023163"/>
    </source>
</evidence>
<dbReference type="GO" id="GO:0008270">
    <property type="term" value="F:zinc ion binding"/>
    <property type="evidence" value="ECO:0007669"/>
    <property type="project" value="UniProtKB-KW"/>
</dbReference>
<keyword evidence="5 8" id="KW-0238">DNA-binding</keyword>
<evidence type="ECO:0000256" key="8">
    <source>
        <dbReference type="PROSITE-ProRule" id="PRU00071"/>
    </source>
</evidence>
<dbReference type="GO" id="GO:0003700">
    <property type="term" value="F:DNA-binding transcription factor activity"/>
    <property type="evidence" value="ECO:0007669"/>
    <property type="project" value="UniProtKB-UniRule"/>
</dbReference>
<keyword evidence="4 9" id="KW-0805">Transcription regulation</keyword>
<evidence type="ECO:0000313" key="12">
    <source>
        <dbReference type="EMBL" id="ATG31849.1"/>
    </source>
</evidence>
<sequence>MIIPNPTTISTNTNLPTSSAIHENKALIMQKQDQLKCPRCDSSNTKFCYYNNYSLSQPRHFCKACKRYWTRGGTLRNVPVGGGSRKNKRVKKNQQNSLKTNSNPNPSSNPINPNPDPINLISTSSAENNSLFYSAYDNINLVQPQFSSLGLGGYMANHNPNSNHSVGLNNINLNNILSNGYSSYGSEAAASILVSSLKRPKNEHSLFPNEGWQQLGQNQSSLVGNVDSNSIDQWQLNYQFGQSIISSTSNNVNGASDSYMYWNSAMGSLGWGDAMNSSVAHLI</sequence>
<evidence type="ECO:0000259" key="11">
    <source>
        <dbReference type="PROSITE" id="PS50884"/>
    </source>
</evidence>
<dbReference type="AlphaFoldDB" id="A0A291FGE3"/>
<keyword evidence="6 9" id="KW-0804">Transcription</keyword>
<dbReference type="GO" id="GO:0003677">
    <property type="term" value="F:DNA binding"/>
    <property type="evidence" value="ECO:0007669"/>
    <property type="project" value="UniProtKB-UniRule"/>
</dbReference>
<dbReference type="PANTHER" id="PTHR31992">
    <property type="entry name" value="DOF ZINC FINGER PROTEIN DOF1.4-RELATED"/>
    <property type="match status" value="1"/>
</dbReference>
<evidence type="ECO:0000256" key="1">
    <source>
        <dbReference type="ARBA" id="ARBA00022723"/>
    </source>
</evidence>
<evidence type="ECO:0000256" key="4">
    <source>
        <dbReference type="ARBA" id="ARBA00023015"/>
    </source>
</evidence>
<dbReference type="Pfam" id="PF02701">
    <property type="entry name" value="Zn_ribbon_Dof"/>
    <property type="match status" value="1"/>
</dbReference>
<organism evidence="12">
    <name type="scientific">Allium cepa</name>
    <name type="common">Onion</name>
    <dbReference type="NCBI Taxonomy" id="4679"/>
    <lineage>
        <taxon>Eukaryota</taxon>
        <taxon>Viridiplantae</taxon>
        <taxon>Streptophyta</taxon>
        <taxon>Embryophyta</taxon>
        <taxon>Tracheophyta</taxon>
        <taxon>Spermatophyta</taxon>
        <taxon>Magnoliopsida</taxon>
        <taxon>Liliopsida</taxon>
        <taxon>Asparagales</taxon>
        <taxon>Amaryllidaceae</taxon>
        <taxon>Allioideae</taxon>
        <taxon>Allieae</taxon>
        <taxon>Allium</taxon>
    </lineage>
</organism>
<proteinExistence type="evidence at transcript level"/>
<evidence type="ECO:0000256" key="5">
    <source>
        <dbReference type="ARBA" id="ARBA00023125"/>
    </source>
</evidence>
<dbReference type="InterPro" id="IPR003851">
    <property type="entry name" value="Znf_Dof"/>
</dbReference>
<evidence type="ECO:0000256" key="10">
    <source>
        <dbReference type="SAM" id="MobiDB-lite"/>
    </source>
</evidence>
<name>A0A291FGE3_ALLCE</name>
<feature type="compositionally biased region" description="Low complexity" evidence="10">
    <location>
        <begin position="93"/>
        <end position="120"/>
    </location>
</feature>
<accession>A0A291FGE3</accession>
<dbReference type="PANTHER" id="PTHR31992:SF141">
    <property type="entry name" value="DOF ZINC FINGER PROTEIN DOF1.4"/>
    <property type="match status" value="1"/>
</dbReference>
<comment type="subcellular location">
    <subcellularLocation>
        <location evidence="8 9">Nucleus</location>
    </subcellularLocation>
</comment>
<keyword evidence="2 8" id="KW-0863">Zinc-finger</keyword>
<feature type="region of interest" description="Disordered" evidence="10">
    <location>
        <begin position="79"/>
        <end position="120"/>
    </location>
</feature>
<dbReference type="EMBL" id="KY406741">
    <property type="protein sequence ID" value="ATG31849.1"/>
    <property type="molecule type" value="mRNA"/>
</dbReference>
<protein>
    <recommendedName>
        <fullName evidence="9">Dof zinc finger protein</fullName>
    </recommendedName>
</protein>
<comment type="function">
    <text evidence="9">Transcription factor that binds specifically to a 5'-AA[AG]G-3' consensus core sequence.</text>
</comment>
<evidence type="ECO:0000256" key="7">
    <source>
        <dbReference type="ARBA" id="ARBA00023242"/>
    </source>
</evidence>
<evidence type="ECO:0000256" key="3">
    <source>
        <dbReference type="ARBA" id="ARBA00022833"/>
    </source>
</evidence>
<evidence type="ECO:0000256" key="9">
    <source>
        <dbReference type="RuleBase" id="RU369094"/>
    </source>
</evidence>
<dbReference type="PROSITE" id="PS01361">
    <property type="entry name" value="ZF_DOF_1"/>
    <property type="match status" value="1"/>
</dbReference>
<keyword evidence="3 9" id="KW-0862">Zinc</keyword>
<feature type="domain" description="Dof-type" evidence="11">
    <location>
        <begin position="35"/>
        <end position="89"/>
    </location>
</feature>
<reference evidence="12" key="1">
    <citation type="submission" date="2016-12" db="EMBL/GenBank/DDBJ databases">
        <authorList>
            <person name="Song W.-J."/>
            <person name="Kurnit D.M."/>
        </authorList>
    </citation>
    <scope>NUCLEOTIDE SEQUENCE</scope>
</reference>
<dbReference type="PROSITE" id="PS50884">
    <property type="entry name" value="ZF_DOF_2"/>
    <property type="match status" value="1"/>
</dbReference>
<dbReference type="GO" id="GO:0005634">
    <property type="term" value="C:nucleus"/>
    <property type="evidence" value="ECO:0007669"/>
    <property type="project" value="UniProtKB-SubCell"/>
</dbReference>
<keyword evidence="1 9" id="KW-0479">Metal-binding</keyword>
<dbReference type="InterPro" id="IPR045174">
    <property type="entry name" value="Dof"/>
</dbReference>
<feature type="non-terminal residue" evidence="12">
    <location>
        <position position="1"/>
    </location>
</feature>
<evidence type="ECO:0000256" key="2">
    <source>
        <dbReference type="ARBA" id="ARBA00022771"/>
    </source>
</evidence>
<keyword evidence="7 8" id="KW-0539">Nucleus</keyword>